<feature type="region of interest" description="Disordered" evidence="7">
    <location>
        <begin position="1301"/>
        <end position="1324"/>
    </location>
</feature>
<accession>A0ABN9SK71</accession>
<dbReference type="InterPro" id="IPR006514">
    <property type="entry name" value="IRX15/GXM/AGM"/>
</dbReference>
<organism evidence="9 10">
    <name type="scientific">Prorocentrum cordatum</name>
    <dbReference type="NCBI Taxonomy" id="2364126"/>
    <lineage>
        <taxon>Eukaryota</taxon>
        <taxon>Sar</taxon>
        <taxon>Alveolata</taxon>
        <taxon>Dinophyceae</taxon>
        <taxon>Prorocentrales</taxon>
        <taxon>Prorocentraceae</taxon>
        <taxon>Prorocentrum</taxon>
    </lineage>
</organism>
<feature type="coiled-coil region" evidence="6">
    <location>
        <begin position="1331"/>
        <end position="1358"/>
    </location>
</feature>
<dbReference type="Proteomes" id="UP001189429">
    <property type="component" value="Unassembled WGS sequence"/>
</dbReference>
<gene>
    <name evidence="9" type="ORF">PCOR1329_LOCUS30212</name>
</gene>
<feature type="region of interest" description="Disordered" evidence="7">
    <location>
        <begin position="747"/>
        <end position="795"/>
    </location>
</feature>
<name>A0ABN9SK71_9DINO</name>
<evidence type="ECO:0000256" key="7">
    <source>
        <dbReference type="SAM" id="MobiDB-lite"/>
    </source>
</evidence>
<feature type="signal peptide" evidence="8">
    <location>
        <begin position="1"/>
        <end position="21"/>
    </location>
</feature>
<proteinExistence type="predicted"/>
<evidence type="ECO:0000256" key="1">
    <source>
        <dbReference type="ARBA" id="ARBA00004167"/>
    </source>
</evidence>
<comment type="caution">
    <text evidence="9">The sequence shown here is derived from an EMBL/GenBank/DDBJ whole genome shotgun (WGS) entry which is preliminary data.</text>
</comment>
<evidence type="ECO:0000256" key="4">
    <source>
        <dbReference type="ARBA" id="ARBA00022989"/>
    </source>
</evidence>
<evidence type="ECO:0000256" key="5">
    <source>
        <dbReference type="ARBA" id="ARBA00023136"/>
    </source>
</evidence>
<evidence type="ECO:0000313" key="9">
    <source>
        <dbReference type="EMBL" id="CAK0832108.1"/>
    </source>
</evidence>
<comment type="subcellular location">
    <subcellularLocation>
        <location evidence="2">Endomembrane system</location>
    </subcellularLocation>
    <subcellularLocation>
        <location evidence="1">Membrane</location>
        <topology evidence="1">Single-pass membrane protein</topology>
    </subcellularLocation>
</comment>
<protein>
    <submittedName>
        <fullName evidence="9">Uncharacterized protein</fullName>
    </submittedName>
</protein>
<evidence type="ECO:0000256" key="3">
    <source>
        <dbReference type="ARBA" id="ARBA00022692"/>
    </source>
</evidence>
<evidence type="ECO:0000256" key="6">
    <source>
        <dbReference type="SAM" id="Coils"/>
    </source>
</evidence>
<reference evidence="9" key="1">
    <citation type="submission" date="2023-10" db="EMBL/GenBank/DDBJ databases">
        <authorList>
            <person name="Chen Y."/>
            <person name="Shah S."/>
            <person name="Dougan E. K."/>
            <person name="Thang M."/>
            <person name="Chan C."/>
        </authorList>
    </citation>
    <scope>NUCLEOTIDE SEQUENCE [LARGE SCALE GENOMIC DNA]</scope>
</reference>
<keyword evidence="8" id="KW-0732">Signal</keyword>
<dbReference type="EMBL" id="CAUYUJ010011558">
    <property type="protein sequence ID" value="CAK0832108.1"/>
    <property type="molecule type" value="Genomic_DNA"/>
</dbReference>
<evidence type="ECO:0000313" key="10">
    <source>
        <dbReference type="Proteomes" id="UP001189429"/>
    </source>
</evidence>
<keyword evidence="6" id="KW-0175">Coiled coil</keyword>
<feature type="chain" id="PRO_5046733056" evidence="8">
    <location>
        <begin position="22"/>
        <end position="1413"/>
    </location>
</feature>
<sequence>MALAPGVWVLVAYVLPGVVDALYHERLSTAFGADAQCRALTPDGDHYIEQISLACADLLDIRALAGPGAVPAGIAPNRIYRLRRVPTLAERAQYFADGALLAGVAVAPAAPPVVAAAGAPRPGAAAAAFQRAWVVAEDAAGPQRGQVIADLGGAPMIDGNMAMGTLPAGKALAQQMGEDEVKVYANDDLRGAPVALDESGSRRRPFAEAVDLLNDSPPQGGLDFEGVASVGWVLRRWRDGGITPLTRHDTWVRVSHVPTGDRSNHGHHVLCVLLFVMRCVYQLNAGSLQTGELIAMRFQLFEDAHRASPSAPDYWAANHYMGWPYRAGGDTVAPRLHRYVTDQVKGEAEVAKEQSTAREKLRLRRGGREGAGKGREDRTVNRAVSALNELYRAPEGSAGSAYAAHNEAHHQELVDITRPGSTPPDLLDVIDPVGQEMLKDWMNTMLLDQDEWGRVIESSPPIAPFTGVELRKGPELYRGSIGDLHAAGLLSFTAEPKDWVAPFFVGEKSGRLRLVLDSRVPDRRFRKCPALAMGSGVAVGMAPSALLADHGPVPDISEGRPAVLAYCDNVGVGSTSRENADSLRAKIEAQLVADGFEVHEVTVASTSAVLLGREIDGGAGAVQLTGRRRPRLEAALRWFERRPRVSPRQVGIIIGHCIDAATLNPCFMSVFCRCYEFVATPVDMPGRLRAAAAWEFSVFRRPLFACAADVGRPCCSTAGMCDSSLTGAAVATAELPADVVRGIGRPGAYQGSAARPPRRRRLAPAPSRPFGGATREERRANKIARSPPGSSDPIDMTLLEASSISKATQAGYDRRLSEFQTFVTEKSLWLSSPNAAAPEPLMDRGGAGDGEALVAGERPPLSQGPTCAAASLAVLSACLGAALWALAAAAVSAPAGSPGGGRTLAVGEQRPCPGVPSGEQQLGGELLGAVCSHLGAKRRFLVFGNGHDSSMWLHSNPEGTVRFIEDRKEWIDIQSEDVQDVSTLVNYTSSLQTAVEGSDDEDGLREFYEKELPDDVKAEQWDVILVDGPAESGSGDPGLGQSIYAASLLAKPSAHVYVNNCDRQAEFLYIRRWFEQTGWQNTLHGDNGNGARPAVGPKPAVDAAEPRGSAMAMPRVQWESVPWGAGALGTATPGTSAVLADRGGSFGAAADPASGEVLAALQGLEERLMEEIQSARTAFRRELQAEADALRGLCGGAAAAARAEGRGAAEAVRAQLEAELQLLRAAQARHVREVEALRERCGSSEAASAQVAGDVASLKGQLLDTARLAGRQWAELGAELRALEHAASAELQALRSEVCAAGAGSRPPPGEGGLAGGPGPAPAGYARAAEEERLHEDAEALEGQLRRIKTRVDALQGQQGSFMSQYSRDAERLRGLVERMVDQLGRDLDRLAADVEDKLALAEERIAQLEQTR</sequence>
<evidence type="ECO:0000256" key="8">
    <source>
        <dbReference type="SAM" id="SignalP"/>
    </source>
</evidence>
<evidence type="ECO:0000256" key="2">
    <source>
        <dbReference type="ARBA" id="ARBA00004308"/>
    </source>
</evidence>
<feature type="coiled-coil region" evidence="6">
    <location>
        <begin position="1206"/>
        <end position="1240"/>
    </location>
</feature>
<keyword evidence="4" id="KW-1133">Transmembrane helix</keyword>
<keyword evidence="5" id="KW-0472">Membrane</keyword>
<dbReference type="Pfam" id="PF21729">
    <property type="entry name" value="IRX15_IRX15L_GXM"/>
    <property type="match status" value="1"/>
</dbReference>
<dbReference type="PANTHER" id="PTHR31444">
    <property type="entry name" value="OS11G0490100 PROTEIN"/>
    <property type="match status" value="1"/>
</dbReference>
<keyword evidence="10" id="KW-1185">Reference proteome</keyword>
<keyword evidence="3" id="KW-0812">Transmembrane</keyword>
<feature type="region of interest" description="Disordered" evidence="7">
    <location>
        <begin position="352"/>
        <end position="378"/>
    </location>
</feature>